<accession>A0A6B2M2A3</accession>
<dbReference type="Proteomes" id="UP000478417">
    <property type="component" value="Unassembled WGS sequence"/>
</dbReference>
<name>A0A6B2M2A3_9BACT</name>
<proteinExistence type="predicted"/>
<comment type="caution">
    <text evidence="1">The sequence shown here is derived from an EMBL/GenBank/DDBJ whole genome shotgun (WGS) entry which is preliminary data.</text>
</comment>
<evidence type="ECO:0000313" key="2">
    <source>
        <dbReference type="Proteomes" id="UP000478417"/>
    </source>
</evidence>
<organism evidence="1 2">
    <name type="scientific">Oceanipulchritudo coccoides</name>
    <dbReference type="NCBI Taxonomy" id="2706888"/>
    <lineage>
        <taxon>Bacteria</taxon>
        <taxon>Pseudomonadati</taxon>
        <taxon>Verrucomicrobiota</taxon>
        <taxon>Opitutia</taxon>
        <taxon>Puniceicoccales</taxon>
        <taxon>Oceanipulchritudinaceae</taxon>
        <taxon>Oceanipulchritudo</taxon>
    </lineage>
</organism>
<dbReference type="RefSeq" id="WP_163963901.1">
    <property type="nucleotide sequence ID" value="NZ_JAAGNX010000002.1"/>
</dbReference>
<evidence type="ECO:0000313" key="1">
    <source>
        <dbReference type="EMBL" id="NDV62207.1"/>
    </source>
</evidence>
<keyword evidence="2" id="KW-1185">Reference proteome</keyword>
<protein>
    <submittedName>
        <fullName evidence="1">Uncharacterized protein</fullName>
    </submittedName>
</protein>
<gene>
    <name evidence="1" type="ORF">G0Q06_07090</name>
</gene>
<sequence>MRFSVPFLLSNFLASRVPILMGAVLLSGIIPNVSAETTTGEVTRFSPDEGQPLFPAGNLNVFKQYVLAVDESERVGKRVSIDLLFTSLEFGGEVSAGVKAALGLEVGMCFGGNADFDLAFKPSITVPDRYPTEFPIRLVVDEGLLPDSHFTTTFPPLGKAYADLIFDLGAHLKATACVFGCIDAIDFSFDTCDPRIPSVGGYRMFKESVRCDPALDAEAYCSVELASFNRNDDNTFRMLNVTANNRFEFVDKPYLEFAPSTGTNFTKTFAVNSETNTLVVSGVHRLSNEQQVKVSSTGSLPGGLSSSKIYFVTNLKSAGASQIEFQLATRSGGLGIAISSVGSGEHSISLVETNKPEAPTFGNYGTISINAPTVGTDSRTASINGEEKSFTVNPLNDTVAILSPPGFRNGSKVRISSAGKLPGGLSRGCVYYVTNASQGGLVFQLSTTNGAAPVAIADLGIGTHRIALSAEFNTAKSLKSTGAEDMLSISIDVAKLVSDILLPPTFPSLSDSGSQGPVSWDYTLASLNLGPAVQLKTDFEMTWDLVVTDILFMQPGTVGANATVIVDGVEVSGSYRSKFPAKTVHLTNEGPSPLPGVVLKNTDPVAVTIIYALRPKLKTTVSSPFLGRVKYAALGAGASIDRVGELRFGPLIQGEHVFKAGEFTVFDGDPSEIASAEARTEYELPQDISRYDLLLVDTDTDPLPSDGCALVIVYRSGGVLNIRIFDSTGDRVEDELASTLLSPSSFAALEDQLDPWPIADLNDDDSEAVLESATSIAGNTPGVIKFELQAAGPPSFLWNPQGLEGGNNGFGNYRYWNFIGGDVANPYTNWLELILYEQNPNDPNADDSYPGALGTGSDATIDVTPYPFLYQSVEIASLNVGSSGRLDIYQFAGFDPVNLTVNGGAITNSGTITLNAASSANTDNSYLRLDRQDAILSGTGTLNLDNGMSLRGYPGGQPFTFINENEISGIGIAMDRYGVGGDSKTTNLGAFIASGGSGNGDKLISSAALFINSGELIGETGATLQVKGARLENRPDGLIRAVGNNASVFVQFEEVEQTGFLNASGGGYIGISSGSGNGTTWYGQQLLSDWKPGSGFTSISRGGFLATGFESRINFYDADVIGGFFGMSNGGLVSSTISNFDGSVFQIGDFSTTSINPQSGTLRISGGETTLFKGAYLTNHGTLEIFGEAEFTETMLFANNGTVQVNSSAVLQIRENVGRTADPDASEVAKRQPGMANATGELLVGGTWDIAGTLLIDGATFIGTGANALRTSTNFGSADEGFEPDPVTIEDDLSKVLSLGNPAHVILRGAEAAFPALDSLQQNGGVLELLEGADFPGGEPGSLTAGDLINRGRIIIEAGSVLSVGERYIQTGADTETVVLSGGELISAIGNYQIIGGDFTAESGANVIGLNGGSFRSGTTLRVESPLIDTNETDFTGQEIFIQEKVIVTLGSGIAITAIDPNVDVTIHGGAVQFPALSNNLSFNAGRLTLSGDGIDNSPNIGFGNFTNTAAVNVLGKTTRFSSTDYTQNGSGSSTRVGPGATLSTPDLVINGGELVLEISARPAENQFGKIQSARVNFNNNLVIDFIGEVAESKPDIGDTWPIMNPNQNSRISGESIVDFRWNGGSLPSNWLPMNSRLEVVRLKPKEANDGGILSGLGIQVVPAGGFIEYEDWAVAEGFDRSPTSFLSDPMRDFDNDGINNVYDFLFGYNGGNGMFPGRQAYRLIDADEAGAYYELSYERPSGTGAAYIPYYTRDLKKWYPAGMLITDIVPSEFQQGMERVILQSTFPIPPGSVYFRVTASLYNIDPGLVPENPLNRNGCGSMNNLQPEDLIQDNITPSYEVVFGKELYFRTSGCSEGTVQAYITGDNEGLYVYGGFSGLGRAAVHAGLLEIGQYGILKVTFIEPLPVIDDPNTSSWEWEQNGVSADPIPAPTEANPYSFFMELISVEGD</sequence>
<dbReference type="EMBL" id="JAAGNX010000002">
    <property type="protein sequence ID" value="NDV62207.1"/>
    <property type="molecule type" value="Genomic_DNA"/>
</dbReference>
<reference evidence="1 2" key="1">
    <citation type="submission" date="2020-02" db="EMBL/GenBank/DDBJ databases">
        <title>Albibacoteraceae fam. nov., the first described family within the subdivision 4 Verrucomicrobia.</title>
        <authorList>
            <person name="Xi F."/>
        </authorList>
    </citation>
    <scope>NUCLEOTIDE SEQUENCE [LARGE SCALE GENOMIC DNA]</scope>
    <source>
        <strain evidence="1 2">CK1056</strain>
    </source>
</reference>